<evidence type="ECO:0000256" key="4">
    <source>
        <dbReference type="ARBA" id="ARBA00022729"/>
    </source>
</evidence>
<dbReference type="Pfam" id="PF01105">
    <property type="entry name" value="EMP24_GP25L"/>
    <property type="match status" value="1"/>
</dbReference>
<dbReference type="Proteomes" id="UP000072874">
    <property type="component" value="Chromosome 5"/>
</dbReference>
<dbReference type="OMA" id="ANDYQYF"/>
<dbReference type="VEuPathDB" id="PlasmoDB:PYYM_0523000"/>
<dbReference type="AlphaFoldDB" id="A0A078K830"/>
<dbReference type="EMBL" id="LM993659">
    <property type="protein sequence ID" value="VTZ74476.1"/>
    <property type="molecule type" value="Genomic_DNA"/>
</dbReference>
<evidence type="ECO:0000256" key="8">
    <source>
        <dbReference type="SAM" id="Phobius"/>
    </source>
</evidence>
<dbReference type="RefSeq" id="XP_726038.1">
    <property type="nucleotide sequence ID" value="XM_720945.1"/>
</dbReference>
<dbReference type="VEuPathDB" id="PlasmoDB:PY05566"/>
<feature type="compositionally biased region" description="Low complexity" evidence="7">
    <location>
        <begin position="68"/>
        <end position="78"/>
    </location>
</feature>
<organism evidence="11 14">
    <name type="scientific">Plasmodium yoelii</name>
    <dbReference type="NCBI Taxonomy" id="5861"/>
    <lineage>
        <taxon>Eukaryota</taxon>
        <taxon>Sar</taxon>
        <taxon>Alveolata</taxon>
        <taxon>Apicomplexa</taxon>
        <taxon>Aconoidasida</taxon>
        <taxon>Haemosporida</taxon>
        <taxon>Plasmodiidae</taxon>
        <taxon>Plasmodium</taxon>
        <taxon>Plasmodium (Vinckeia)</taxon>
    </lineage>
</organism>
<keyword evidence="3 8" id="KW-0812">Transmembrane</keyword>
<feature type="domain" description="GOLD" evidence="10">
    <location>
        <begin position="194"/>
        <end position="366"/>
    </location>
</feature>
<dbReference type="KEGG" id="pyo:PY17X_0523900"/>
<feature type="compositionally biased region" description="Basic and acidic residues" evidence="7">
    <location>
        <begin position="33"/>
        <end position="46"/>
    </location>
</feature>
<dbReference type="OrthoDB" id="372095at2759"/>
<evidence type="ECO:0000256" key="3">
    <source>
        <dbReference type="ARBA" id="ARBA00022692"/>
    </source>
</evidence>
<evidence type="ECO:0000256" key="1">
    <source>
        <dbReference type="ARBA" id="ARBA00004479"/>
    </source>
</evidence>
<gene>
    <name evidence="12" type="ORF">PY17X_0523900</name>
    <name evidence="11" type="ORF">PYYM_0523000</name>
</gene>
<evidence type="ECO:0000256" key="9">
    <source>
        <dbReference type="SAM" id="SignalP"/>
    </source>
</evidence>
<reference evidence="13 14" key="1">
    <citation type="journal article" date="2014" name="BMC Biol.">
        <title>A comprehensive evaluation of rodent malaria parasite genomes and gene expression.</title>
        <authorList>
            <person name="Otto T.D."/>
            <person name="Bohme U."/>
            <person name="Jackson A.P."/>
            <person name="Hunt M."/>
            <person name="Franke-Fayard B."/>
            <person name="Hoeijmakers W.A."/>
            <person name="Religa A.A."/>
            <person name="Robertson L."/>
            <person name="Sanders M."/>
            <person name="Ogun S.A."/>
            <person name="Cunningham D."/>
            <person name="Erhart A."/>
            <person name="Billker O."/>
            <person name="Khan S.M."/>
            <person name="Stunnenberg H.G."/>
            <person name="Langhorne J."/>
            <person name="Holder A.A."/>
            <person name="Waters A.P."/>
            <person name="Newbold C.I."/>
            <person name="Pain A."/>
            <person name="Berriman M."/>
            <person name="Janse C.J."/>
        </authorList>
    </citation>
    <scope>NUCLEOTIDE SEQUENCE [LARGE SCALE GENOMIC DNA]</scope>
    <source>
        <strain evidence="12 13">17X</strain>
        <strain evidence="11 14">YM</strain>
    </source>
</reference>
<name>A0A078K830_PLAYE</name>
<dbReference type="SMART" id="SM01190">
    <property type="entry name" value="EMP24_GP25L"/>
    <property type="match status" value="1"/>
</dbReference>
<feature type="chain" id="PRO_5014502070" evidence="9">
    <location>
        <begin position="27"/>
        <end position="371"/>
    </location>
</feature>
<evidence type="ECO:0000256" key="6">
    <source>
        <dbReference type="ARBA" id="ARBA00023136"/>
    </source>
</evidence>
<dbReference type="InterPro" id="IPR015720">
    <property type="entry name" value="Emp24-like"/>
</dbReference>
<proteinExistence type="inferred from homology"/>
<sequence length="371" mass="43277">MKKKYLHIIIVILLIIFNLLISGVLSQNSNNHDNTKSVEKEKDGNNKKNNTNSTSNNNNKSSSKKKNNGNVNNGNVNNTKKKTENIIKKSDKTKQNEVLDNLNKAINDNSDNKYMDEYNKFEKELLDIEKNEETYDEIDNFEINNNQKIIENSNEMKPNANDYKEVDTDDLIEYDDDLTSIWNENMKYFEPNTMLTFEISGNSEEYLFEDIQELNTYFRGIFYLNNELDDSKILFIISDPDGEIVYKKEASEGIYYFHTNKLGVYTITIKNTKWMEKQMVTVAIGLGESPSLRSDHLKDFSSYIEQIALEAKILKNEIKYLSSKHVAHIEKMEQITNKAFLYCFLKLFVLIVLSFFTIYYVKNLVSNKRVL</sequence>
<comment type="similarity">
    <text evidence="2">Belongs to the EMP24/GP25L family.</text>
</comment>
<evidence type="ECO:0000259" key="10">
    <source>
        <dbReference type="SMART" id="SM01190"/>
    </source>
</evidence>
<accession>A0A078K830</accession>
<dbReference type="GO" id="GO:0016020">
    <property type="term" value="C:membrane"/>
    <property type="evidence" value="ECO:0007669"/>
    <property type="project" value="UniProtKB-SubCell"/>
</dbReference>
<protein>
    <submittedName>
        <fullName evidence="11">Transmembrane emp24 domain-containing protein, putative</fullName>
    </submittedName>
</protein>
<feature type="signal peptide" evidence="9">
    <location>
        <begin position="1"/>
        <end position="26"/>
    </location>
</feature>
<evidence type="ECO:0000256" key="7">
    <source>
        <dbReference type="SAM" id="MobiDB-lite"/>
    </source>
</evidence>
<keyword evidence="6 8" id="KW-0472">Membrane</keyword>
<comment type="subcellular location">
    <subcellularLocation>
        <location evidence="1">Membrane</location>
        <topology evidence="1">Single-pass type I membrane protein</topology>
    </subcellularLocation>
</comment>
<feature type="region of interest" description="Disordered" evidence="7">
    <location>
        <begin position="27"/>
        <end position="94"/>
    </location>
</feature>
<dbReference type="InterPro" id="IPR009038">
    <property type="entry name" value="GOLD_dom"/>
</dbReference>
<feature type="compositionally biased region" description="Basic and acidic residues" evidence="7">
    <location>
        <begin position="81"/>
        <end position="94"/>
    </location>
</feature>
<dbReference type="PANTHER" id="PTHR22811">
    <property type="entry name" value="TRANSMEMBRANE EMP24 DOMAIN-CONTAINING PROTEIN"/>
    <property type="match status" value="1"/>
</dbReference>
<evidence type="ECO:0000313" key="12">
    <source>
        <dbReference type="EMBL" id="VTZ74476.1"/>
    </source>
</evidence>
<keyword evidence="5 8" id="KW-1133">Transmembrane helix</keyword>
<evidence type="ECO:0000256" key="5">
    <source>
        <dbReference type="ARBA" id="ARBA00022989"/>
    </source>
</evidence>
<dbReference type="VEuPathDB" id="PlasmoDB:Py17XNL_000504589"/>
<keyword evidence="4 9" id="KW-0732">Signal</keyword>
<reference evidence="12" key="2">
    <citation type="submission" date="2014-05" db="EMBL/GenBank/DDBJ databases">
        <authorList>
            <person name="Aslett M.A."/>
            <person name="De Silva N."/>
        </authorList>
    </citation>
    <scope>NUCLEOTIDE SEQUENCE</scope>
    <source>
        <strain evidence="12">17X</strain>
    </source>
</reference>
<evidence type="ECO:0000313" key="13">
    <source>
        <dbReference type="Proteomes" id="UP000072874"/>
    </source>
</evidence>
<evidence type="ECO:0000313" key="14">
    <source>
        <dbReference type="Proteomes" id="UP000072904"/>
    </source>
</evidence>
<feature type="transmembrane region" description="Helical" evidence="8">
    <location>
        <begin position="339"/>
        <end position="361"/>
    </location>
</feature>
<evidence type="ECO:0000256" key="2">
    <source>
        <dbReference type="ARBA" id="ARBA00007104"/>
    </source>
</evidence>
<dbReference type="Proteomes" id="UP000072904">
    <property type="component" value="Chromosome 5"/>
</dbReference>
<dbReference type="EMBL" id="LK934633">
    <property type="protein sequence ID" value="CDU16825.1"/>
    <property type="molecule type" value="Genomic_DNA"/>
</dbReference>
<evidence type="ECO:0000313" key="11">
    <source>
        <dbReference type="EMBL" id="CDU16825.1"/>
    </source>
</evidence>
<dbReference type="VEuPathDB" id="PlasmoDB:PY17X_0523900"/>
<dbReference type="GeneID" id="3791378"/>
<reference evidence="11" key="3">
    <citation type="submission" date="2014-05" db="EMBL/GenBank/DDBJ databases">
        <authorList>
            <person name="Aslett A.Martin."/>
            <person name="De Silva Nishadi"/>
        </authorList>
    </citation>
    <scope>NUCLEOTIDE SEQUENCE</scope>
    <source>
        <strain evidence="11">YM</strain>
    </source>
</reference>
<reference evidence="12" key="4">
    <citation type="submission" date="2019-05" db="EMBL/GenBank/DDBJ databases">
        <authorList>
            <consortium name="Pathogen Informatics"/>
        </authorList>
    </citation>
    <scope>NUCLEOTIDE SEQUENCE</scope>
    <source>
        <strain evidence="12">17X</strain>
    </source>
</reference>
<feature type="compositionally biased region" description="Low complexity" evidence="7">
    <location>
        <begin position="47"/>
        <end position="61"/>
    </location>
</feature>